<protein>
    <recommendedName>
        <fullName evidence="3">Transposase</fullName>
    </recommendedName>
</protein>
<comment type="caution">
    <text evidence="1">The sequence shown here is derived from an EMBL/GenBank/DDBJ whole genome shotgun (WGS) entry which is preliminary data.</text>
</comment>
<dbReference type="EMBL" id="VLJT01000045">
    <property type="protein sequence ID" value="TWH10098.1"/>
    <property type="molecule type" value="Genomic_DNA"/>
</dbReference>
<gene>
    <name evidence="1" type="ORF">L618_004500000020</name>
</gene>
<organism evidence="1 2">
    <name type="scientific">Rhodococcus rhodochrous J45</name>
    <dbReference type="NCBI Taxonomy" id="935266"/>
    <lineage>
        <taxon>Bacteria</taxon>
        <taxon>Bacillati</taxon>
        <taxon>Actinomycetota</taxon>
        <taxon>Actinomycetes</taxon>
        <taxon>Mycobacteriales</taxon>
        <taxon>Nocardiaceae</taxon>
        <taxon>Rhodococcus</taxon>
    </lineage>
</organism>
<dbReference type="AlphaFoldDB" id="A0A562DK93"/>
<proteinExistence type="predicted"/>
<dbReference type="Proteomes" id="UP000317573">
    <property type="component" value="Unassembled WGS sequence"/>
</dbReference>
<accession>A0A562DK93</accession>
<evidence type="ECO:0000313" key="2">
    <source>
        <dbReference type="Proteomes" id="UP000317573"/>
    </source>
</evidence>
<name>A0A562DK93_RHORH</name>
<sequence length="57" mass="6558">MMRAGPNRDYYLKKRVRGATHTQAVIVLARRRIDVLWALLRENRTWTATPPPAVQAA</sequence>
<evidence type="ECO:0008006" key="3">
    <source>
        <dbReference type="Google" id="ProtNLM"/>
    </source>
</evidence>
<reference evidence="1 2" key="1">
    <citation type="submission" date="2019-07" db="EMBL/GenBank/DDBJ databases">
        <title>Genome sequencing of lignin-degrading bacterial isolates.</title>
        <authorList>
            <person name="Gladden J."/>
        </authorList>
    </citation>
    <scope>NUCLEOTIDE SEQUENCE [LARGE SCALE GENOMIC DNA]</scope>
    <source>
        <strain evidence="1 2">J45</strain>
    </source>
</reference>
<evidence type="ECO:0000313" key="1">
    <source>
        <dbReference type="EMBL" id="TWH10098.1"/>
    </source>
</evidence>